<proteinExistence type="inferred from homology"/>
<keyword evidence="14" id="KW-0630">Potassium</keyword>
<evidence type="ECO:0000259" key="19">
    <source>
        <dbReference type="Pfam" id="PF00224"/>
    </source>
</evidence>
<evidence type="ECO:0000256" key="10">
    <source>
        <dbReference type="ARBA" id="ARBA00022741"/>
    </source>
</evidence>
<dbReference type="InterPro" id="IPR015793">
    <property type="entry name" value="Pyrv_Knase_brl"/>
</dbReference>
<comment type="cofactor">
    <cofactor evidence="1">
        <name>Mg(2+)</name>
        <dbReference type="ChEBI" id="CHEBI:18420"/>
    </cofactor>
</comment>
<evidence type="ECO:0000256" key="17">
    <source>
        <dbReference type="NCBIfam" id="TIGR01064"/>
    </source>
</evidence>
<comment type="similarity">
    <text evidence="4">In the C-terminal section; belongs to the PEP-utilizing enzyme family.</text>
</comment>
<dbReference type="Gene3D" id="3.40.1380.20">
    <property type="entry name" value="Pyruvate kinase, C-terminal domain"/>
    <property type="match status" value="1"/>
</dbReference>
<dbReference type="NCBIfam" id="NF004491">
    <property type="entry name" value="PRK05826.1"/>
    <property type="match status" value="1"/>
</dbReference>
<evidence type="ECO:0000256" key="3">
    <source>
        <dbReference type="ARBA" id="ARBA00004997"/>
    </source>
</evidence>
<evidence type="ECO:0000256" key="7">
    <source>
        <dbReference type="ARBA" id="ARBA00018587"/>
    </source>
</evidence>
<reference evidence="22 23" key="1">
    <citation type="submission" date="2020-07" db="EMBL/GenBank/DDBJ databases">
        <title>Facklamia lactis sp. nov., isolated from raw milk.</title>
        <authorList>
            <person name="Doll E.V."/>
            <person name="Huptas C."/>
            <person name="Staib L."/>
            <person name="Wenning M."/>
            <person name="Scherer S."/>
        </authorList>
    </citation>
    <scope>NUCLEOTIDE SEQUENCE [LARGE SCALE GENOMIC DNA]</scope>
    <source>
        <strain evidence="22 23">DSM 111018</strain>
    </source>
</reference>
<evidence type="ECO:0000256" key="4">
    <source>
        <dbReference type="ARBA" id="ARBA00006237"/>
    </source>
</evidence>
<dbReference type="SUPFAM" id="SSF52009">
    <property type="entry name" value="Phosphohistidine domain"/>
    <property type="match status" value="1"/>
</dbReference>
<dbReference type="InterPro" id="IPR040442">
    <property type="entry name" value="Pyrv_kinase-like_dom_sf"/>
</dbReference>
<dbReference type="PRINTS" id="PR01050">
    <property type="entry name" value="PYRUVTKNASE"/>
</dbReference>
<comment type="caution">
    <text evidence="22">The sequence shown here is derived from an EMBL/GenBank/DDBJ whole genome shotgun (WGS) entry which is preliminary data.</text>
</comment>
<dbReference type="Proteomes" id="UP000721415">
    <property type="component" value="Unassembled WGS sequence"/>
</dbReference>
<evidence type="ECO:0000256" key="16">
    <source>
        <dbReference type="ARBA" id="ARBA00023317"/>
    </source>
</evidence>
<sequence length="585" mass="62602">MKKTKIVCTLGPATTEKDIIVQLLKAGMNVGRFNFSHGNHEEHLVRFNNFKEAREEAGVVAAILLDTKGPEIRTHTMENDAITLEKGKQVRIAMEEVVGTPDKFSVSYDHLIHDVNEGSHILIDDGLVDLKVIEIDHENNEIVTEVLNTGILKTKKGVNVPGASLNLPGITEKDESDIRFGCQHGIDFIAASFVRRPSDVLEIRAVLEEEGKTNVKIIAKIENHEGVQNIDDIIDVSDGIMVARGDLGVEVPTEDVPLIQKMIIKKCNRAGKPVVTATQMLDSMQRNPRPTRAEAGDVANAIFDGTDAVMLSGETASGDYPVEAVQMMAQIAIRTEEQLHGQDAFTLKAFDKKDLTEAIGQAVGHTARNLGIQTIVAATSSGHTARMIAKYRPSANILAATFDEEVQRSLSIVWGVQPFVIGVPTSTDEMLDSASQMAVQQGFANEGDLILITAGVPVGESGTTNIMKIQLIGTKLTSGQGVGNGNFIGKAVITTNAEEANELVGLGSVLVTNETDRDFGPALEKAGAIVCESGGITSHAALIGLERGIPVIVAAEGAMEAIQSNELITVDARRGLVYRGATVSI</sequence>
<evidence type="ECO:0000256" key="12">
    <source>
        <dbReference type="ARBA" id="ARBA00022840"/>
    </source>
</evidence>
<feature type="domain" description="Pyruvate kinase C-terminal" evidence="21">
    <location>
        <begin position="357"/>
        <end position="469"/>
    </location>
</feature>
<feature type="domain" description="Pyruvate kinase barrel" evidence="19">
    <location>
        <begin position="1"/>
        <end position="325"/>
    </location>
</feature>
<dbReference type="PANTHER" id="PTHR11817">
    <property type="entry name" value="PYRUVATE KINASE"/>
    <property type="match status" value="1"/>
</dbReference>
<dbReference type="InterPro" id="IPR018209">
    <property type="entry name" value="Pyrv_Knase_AS"/>
</dbReference>
<dbReference type="SUPFAM" id="SSF52935">
    <property type="entry name" value="PK C-terminal domain-like"/>
    <property type="match status" value="1"/>
</dbReference>
<evidence type="ECO:0000256" key="11">
    <source>
        <dbReference type="ARBA" id="ARBA00022777"/>
    </source>
</evidence>
<dbReference type="InterPro" id="IPR011037">
    <property type="entry name" value="Pyrv_Knase-like_insert_dom_sf"/>
</dbReference>
<dbReference type="InterPro" id="IPR015795">
    <property type="entry name" value="Pyrv_Knase_C"/>
</dbReference>
<dbReference type="InterPro" id="IPR036918">
    <property type="entry name" value="Pyrv_Knase_C_sf"/>
</dbReference>
<keyword evidence="23" id="KW-1185">Reference proteome</keyword>
<dbReference type="SUPFAM" id="SSF51621">
    <property type="entry name" value="Phosphoenolpyruvate/pyruvate domain"/>
    <property type="match status" value="1"/>
</dbReference>
<evidence type="ECO:0000256" key="6">
    <source>
        <dbReference type="ARBA" id="ARBA00012142"/>
    </source>
</evidence>
<dbReference type="PROSITE" id="PS00110">
    <property type="entry name" value="PYRUVATE_KINASE"/>
    <property type="match status" value="1"/>
</dbReference>
<protein>
    <recommendedName>
        <fullName evidence="7 17">Pyruvate kinase</fullName>
        <ecNumber evidence="6 17">2.7.1.40</ecNumber>
    </recommendedName>
</protein>
<keyword evidence="13 18" id="KW-0460">Magnesium</keyword>
<evidence type="ECO:0000256" key="5">
    <source>
        <dbReference type="ARBA" id="ARBA00008663"/>
    </source>
</evidence>
<dbReference type="Gene3D" id="3.20.20.60">
    <property type="entry name" value="Phosphoenolpyruvate-binding domains"/>
    <property type="match status" value="1"/>
</dbReference>
<name>A0ABS0LMV2_9LACT</name>
<keyword evidence="11 18" id="KW-0418">Kinase</keyword>
<dbReference type="InterPro" id="IPR015813">
    <property type="entry name" value="Pyrv/PenolPyrv_kinase-like_dom"/>
</dbReference>
<keyword evidence="15 18" id="KW-0324">Glycolysis</keyword>
<dbReference type="InterPro" id="IPR001697">
    <property type="entry name" value="Pyr_Knase"/>
</dbReference>
<comment type="catalytic activity">
    <reaction evidence="18">
        <text>pyruvate + ATP = phosphoenolpyruvate + ADP + H(+)</text>
        <dbReference type="Rhea" id="RHEA:18157"/>
        <dbReference type="ChEBI" id="CHEBI:15361"/>
        <dbReference type="ChEBI" id="CHEBI:15378"/>
        <dbReference type="ChEBI" id="CHEBI:30616"/>
        <dbReference type="ChEBI" id="CHEBI:58702"/>
        <dbReference type="ChEBI" id="CHEBI:456216"/>
        <dbReference type="EC" id="2.7.1.40"/>
    </reaction>
</comment>
<dbReference type="NCBIfam" id="TIGR01064">
    <property type="entry name" value="pyruv_kin"/>
    <property type="match status" value="1"/>
</dbReference>
<dbReference type="InterPro" id="IPR015806">
    <property type="entry name" value="Pyrv_Knase_insert_dom_sf"/>
</dbReference>
<keyword evidence="16 22" id="KW-0670">Pyruvate</keyword>
<evidence type="ECO:0000256" key="13">
    <source>
        <dbReference type="ARBA" id="ARBA00022842"/>
    </source>
</evidence>
<evidence type="ECO:0000256" key="2">
    <source>
        <dbReference type="ARBA" id="ARBA00001958"/>
    </source>
</evidence>
<evidence type="ECO:0000313" key="23">
    <source>
        <dbReference type="Proteomes" id="UP000721415"/>
    </source>
</evidence>
<dbReference type="EMBL" id="JACBXQ010000001">
    <property type="protein sequence ID" value="MBG9985488.1"/>
    <property type="molecule type" value="Genomic_DNA"/>
</dbReference>
<dbReference type="Pfam" id="PF00391">
    <property type="entry name" value="PEP-utilizers"/>
    <property type="match status" value="1"/>
</dbReference>
<keyword evidence="8 18" id="KW-0808">Transferase</keyword>
<evidence type="ECO:0000313" key="22">
    <source>
        <dbReference type="EMBL" id="MBG9985488.1"/>
    </source>
</evidence>
<gene>
    <name evidence="22" type="primary">pyk</name>
    <name evidence="22" type="ORF">HZY91_01105</name>
</gene>
<evidence type="ECO:0000256" key="9">
    <source>
        <dbReference type="ARBA" id="ARBA00022723"/>
    </source>
</evidence>
<comment type="pathway">
    <text evidence="3 18">Carbohydrate degradation; glycolysis; pyruvate from D-glyceraldehyde 3-phosphate: step 5/5.</text>
</comment>
<dbReference type="EC" id="2.7.1.40" evidence="6 17"/>
<comment type="similarity">
    <text evidence="5 18">Belongs to the pyruvate kinase family.</text>
</comment>
<dbReference type="RefSeq" id="WP_197113831.1">
    <property type="nucleotide sequence ID" value="NZ_JACBXQ010000001.1"/>
</dbReference>
<keyword evidence="10" id="KW-0547">Nucleotide-binding</keyword>
<evidence type="ECO:0000256" key="14">
    <source>
        <dbReference type="ARBA" id="ARBA00022958"/>
    </source>
</evidence>
<evidence type="ECO:0000256" key="18">
    <source>
        <dbReference type="RuleBase" id="RU000504"/>
    </source>
</evidence>
<dbReference type="InterPro" id="IPR008279">
    <property type="entry name" value="PEP-util_enz_mobile_dom"/>
</dbReference>
<dbReference type="Gene3D" id="3.50.30.10">
    <property type="entry name" value="Phosphohistidine domain"/>
    <property type="match status" value="1"/>
</dbReference>
<dbReference type="InterPro" id="IPR036637">
    <property type="entry name" value="Phosphohistidine_dom_sf"/>
</dbReference>
<evidence type="ECO:0000256" key="8">
    <source>
        <dbReference type="ARBA" id="ARBA00022679"/>
    </source>
</evidence>
<dbReference type="Pfam" id="PF02887">
    <property type="entry name" value="PK_C"/>
    <property type="match status" value="1"/>
</dbReference>
<feature type="domain" description="PEP-utilising enzyme mobile" evidence="20">
    <location>
        <begin position="507"/>
        <end position="575"/>
    </location>
</feature>
<dbReference type="SUPFAM" id="SSF50800">
    <property type="entry name" value="PK beta-barrel domain-like"/>
    <property type="match status" value="1"/>
</dbReference>
<evidence type="ECO:0000259" key="21">
    <source>
        <dbReference type="Pfam" id="PF02887"/>
    </source>
</evidence>
<evidence type="ECO:0000259" key="20">
    <source>
        <dbReference type="Pfam" id="PF00391"/>
    </source>
</evidence>
<organism evidence="22 23">
    <name type="scientific">Facklamia lactis</name>
    <dbReference type="NCBI Taxonomy" id="2749967"/>
    <lineage>
        <taxon>Bacteria</taxon>
        <taxon>Bacillati</taxon>
        <taxon>Bacillota</taxon>
        <taxon>Bacilli</taxon>
        <taxon>Lactobacillales</taxon>
        <taxon>Aerococcaceae</taxon>
        <taxon>Facklamia</taxon>
    </lineage>
</organism>
<dbReference type="Gene3D" id="2.40.33.10">
    <property type="entry name" value="PK beta-barrel domain-like"/>
    <property type="match status" value="1"/>
</dbReference>
<keyword evidence="12" id="KW-0067">ATP-binding</keyword>
<dbReference type="NCBIfam" id="NF004978">
    <property type="entry name" value="PRK06354.1"/>
    <property type="match status" value="1"/>
</dbReference>
<dbReference type="Pfam" id="PF00224">
    <property type="entry name" value="PK"/>
    <property type="match status" value="1"/>
</dbReference>
<dbReference type="GO" id="GO:0004743">
    <property type="term" value="F:pyruvate kinase activity"/>
    <property type="evidence" value="ECO:0007669"/>
    <property type="project" value="UniProtKB-EC"/>
</dbReference>
<accession>A0ABS0LMV2</accession>
<dbReference type="GO" id="GO:0016301">
    <property type="term" value="F:kinase activity"/>
    <property type="evidence" value="ECO:0007669"/>
    <property type="project" value="UniProtKB-KW"/>
</dbReference>
<evidence type="ECO:0000256" key="1">
    <source>
        <dbReference type="ARBA" id="ARBA00001946"/>
    </source>
</evidence>
<evidence type="ECO:0000256" key="15">
    <source>
        <dbReference type="ARBA" id="ARBA00023152"/>
    </source>
</evidence>
<keyword evidence="9" id="KW-0479">Metal-binding</keyword>
<comment type="cofactor">
    <cofactor evidence="2">
        <name>K(+)</name>
        <dbReference type="ChEBI" id="CHEBI:29103"/>
    </cofactor>
</comment>